<dbReference type="PANTHER" id="PTHR11472">
    <property type="entry name" value="DNA REPAIR DEAD HELICASE RAD3/XP-D SUBFAMILY MEMBER"/>
    <property type="match status" value="1"/>
</dbReference>
<comment type="caution">
    <text evidence="6">The sequence shown here is derived from an EMBL/GenBank/DDBJ whole genome shotgun (WGS) entry which is preliminary data.</text>
</comment>
<dbReference type="InterPro" id="IPR027417">
    <property type="entry name" value="P-loop_NTPase"/>
</dbReference>
<evidence type="ECO:0000313" key="7">
    <source>
        <dbReference type="Proteomes" id="UP001165082"/>
    </source>
</evidence>
<sequence length="634" mass="69850">KTKAGKDGRDLKPGDLLDPEVLHGYSKTPIGTRMSPLFRPKPPLIEDDVDVMGGVRKVFYAARTHSQLSQFLKEIGKTKYGDTVRAVHVGGRKGLCGNREVNREGRGEDRVTEECLDLQKGGKSGSKRKGASSSPSSCGCPNLSSPSAQVDLGLHIMSGLHDIEDVLHLGTKTGTCGYYAARKAIPAAHVVAMPYQVLFSRETRRYERRLAGKNAEYCRQISLVLKNVCKLLGREKEGTSRVLDVNGFLFEAKLDNVNLMKVTRYIERSMLCRKLLGFVGKRREEEEKRIAKEAGGGGGAQQQQQRKPLPFVSKHISPLSPILSLLKSISKPSSDGKVVVASDRSGKTSVRYFMLNPQTLFQDLRDECHAVILAGGTLRPFSHVVEELLDSGRSLAASADAKGYDSPDTRGSDVAFFSCSHVVPREHVYRAAVGRAGGRLDFRHQQRGTAETMDALGRVLEDTARVGRGGIVVFLPSYKYEAVVVRRWKETGVWGRVKEVKGTVWREPKESKDLDGVLKAYERDACGPKGSVIMCVVGGKMSEGINFKDDMARVVVYYFNLCMRAVNQSIGRAIRHVGDYAAILLCDERYGSDDKVWGGLPGWIREGTGRRGSTWEEVKGDIGGFLKERKRLAG</sequence>
<feature type="region of interest" description="Disordered" evidence="3">
    <location>
        <begin position="1"/>
        <end position="28"/>
    </location>
</feature>
<dbReference type="AlphaFoldDB" id="A0A9W7CIQ8"/>
<feature type="compositionally biased region" description="Basic and acidic residues" evidence="3">
    <location>
        <begin position="1"/>
        <end position="15"/>
    </location>
</feature>
<gene>
    <name evidence="6" type="ORF">TrRE_jg9179</name>
</gene>
<dbReference type="Pfam" id="PF06733">
    <property type="entry name" value="DEAD_2"/>
    <property type="match status" value="1"/>
</dbReference>
<accession>A0A9W7CIQ8</accession>
<evidence type="ECO:0000313" key="6">
    <source>
        <dbReference type="EMBL" id="GMI05384.1"/>
    </source>
</evidence>
<name>A0A9W7CIQ8_9STRA</name>
<evidence type="ECO:0000256" key="2">
    <source>
        <dbReference type="ARBA" id="ARBA00008435"/>
    </source>
</evidence>
<evidence type="ECO:0000259" key="4">
    <source>
        <dbReference type="SMART" id="SM00488"/>
    </source>
</evidence>
<dbReference type="OrthoDB" id="267079at2759"/>
<feature type="domain" description="ATP-dependent helicase C-terminal" evidence="5">
    <location>
        <begin position="478"/>
        <end position="592"/>
    </location>
</feature>
<evidence type="ECO:0000259" key="5">
    <source>
        <dbReference type="SMART" id="SM00491"/>
    </source>
</evidence>
<comment type="similarity">
    <text evidence="2">Belongs to the DEAD box helicase family. DEAH subfamily. DDX11/CHL1 sub-subfamily.</text>
</comment>
<dbReference type="GO" id="GO:0006139">
    <property type="term" value="P:nucleobase-containing compound metabolic process"/>
    <property type="evidence" value="ECO:0007669"/>
    <property type="project" value="InterPro"/>
</dbReference>
<evidence type="ECO:0000256" key="3">
    <source>
        <dbReference type="SAM" id="MobiDB-lite"/>
    </source>
</evidence>
<organism evidence="6 7">
    <name type="scientific">Triparma retinervis</name>
    <dbReference type="NCBI Taxonomy" id="2557542"/>
    <lineage>
        <taxon>Eukaryota</taxon>
        <taxon>Sar</taxon>
        <taxon>Stramenopiles</taxon>
        <taxon>Ochrophyta</taxon>
        <taxon>Bolidophyceae</taxon>
        <taxon>Parmales</taxon>
        <taxon>Triparmaceae</taxon>
        <taxon>Triparma</taxon>
    </lineage>
</organism>
<feature type="compositionally biased region" description="Low complexity" evidence="3">
    <location>
        <begin position="131"/>
        <end position="142"/>
    </location>
</feature>
<dbReference type="InterPro" id="IPR006555">
    <property type="entry name" value="ATP-dep_Helicase_C"/>
</dbReference>
<feature type="region of interest" description="Disordered" evidence="3">
    <location>
        <begin position="119"/>
        <end position="142"/>
    </location>
</feature>
<dbReference type="GO" id="GO:0005524">
    <property type="term" value="F:ATP binding"/>
    <property type="evidence" value="ECO:0007669"/>
    <property type="project" value="InterPro"/>
</dbReference>
<dbReference type="PANTHER" id="PTHR11472:SF41">
    <property type="entry name" value="ATP-DEPENDENT DNA HELICASE DDX11-RELATED"/>
    <property type="match status" value="1"/>
</dbReference>
<dbReference type="EMBL" id="BRXZ01000112">
    <property type="protein sequence ID" value="GMI05384.1"/>
    <property type="molecule type" value="Genomic_DNA"/>
</dbReference>
<reference evidence="6" key="1">
    <citation type="submission" date="2022-07" db="EMBL/GenBank/DDBJ databases">
        <title>Genome analysis of Parmales, a sister group of diatoms, reveals the evolutionary specialization of diatoms from phago-mixotrophs to photoautotrophs.</title>
        <authorList>
            <person name="Ban H."/>
            <person name="Sato S."/>
            <person name="Yoshikawa S."/>
            <person name="Kazumasa Y."/>
            <person name="Nakamura Y."/>
            <person name="Ichinomiya M."/>
            <person name="Saitoh K."/>
            <person name="Sato N."/>
            <person name="Blanc-Mathieu R."/>
            <person name="Endo H."/>
            <person name="Kuwata A."/>
            <person name="Ogata H."/>
        </authorList>
    </citation>
    <scope>NUCLEOTIDE SEQUENCE</scope>
</reference>
<dbReference type="InterPro" id="IPR006554">
    <property type="entry name" value="Helicase-like_DEXD_c2"/>
</dbReference>
<dbReference type="InterPro" id="IPR045028">
    <property type="entry name" value="DinG/Rad3-like"/>
</dbReference>
<evidence type="ECO:0000256" key="1">
    <source>
        <dbReference type="ARBA" id="ARBA00001966"/>
    </source>
</evidence>
<dbReference type="Pfam" id="PF13307">
    <property type="entry name" value="Helicase_C_2"/>
    <property type="match status" value="2"/>
</dbReference>
<dbReference type="GO" id="GO:0005634">
    <property type="term" value="C:nucleus"/>
    <property type="evidence" value="ECO:0007669"/>
    <property type="project" value="TreeGrafter"/>
</dbReference>
<keyword evidence="7" id="KW-1185">Reference proteome</keyword>
<dbReference type="SMART" id="SM00488">
    <property type="entry name" value="DEXDc2"/>
    <property type="match status" value="1"/>
</dbReference>
<feature type="non-terminal residue" evidence="6">
    <location>
        <position position="1"/>
    </location>
</feature>
<dbReference type="GO" id="GO:0034085">
    <property type="term" value="P:establishment of sister chromatid cohesion"/>
    <property type="evidence" value="ECO:0007669"/>
    <property type="project" value="TreeGrafter"/>
</dbReference>
<dbReference type="Gene3D" id="3.40.50.300">
    <property type="entry name" value="P-loop containing nucleotide triphosphate hydrolases"/>
    <property type="match status" value="3"/>
</dbReference>
<dbReference type="GO" id="GO:0016818">
    <property type="term" value="F:hydrolase activity, acting on acid anhydrides, in phosphorus-containing anhydrides"/>
    <property type="evidence" value="ECO:0007669"/>
    <property type="project" value="InterPro"/>
</dbReference>
<protein>
    <submittedName>
        <fullName evidence="6">Uncharacterized protein</fullName>
    </submittedName>
</protein>
<feature type="domain" description="Helicase-like DEXD box c2 type" evidence="4">
    <location>
        <begin position="19"/>
        <end position="247"/>
    </location>
</feature>
<dbReference type="GO" id="GO:0003677">
    <property type="term" value="F:DNA binding"/>
    <property type="evidence" value="ECO:0007669"/>
    <property type="project" value="InterPro"/>
</dbReference>
<dbReference type="InterPro" id="IPR010614">
    <property type="entry name" value="RAD3-like_helicase_DEAD"/>
</dbReference>
<dbReference type="Proteomes" id="UP001165082">
    <property type="component" value="Unassembled WGS sequence"/>
</dbReference>
<dbReference type="SMART" id="SM00491">
    <property type="entry name" value="HELICc2"/>
    <property type="match status" value="1"/>
</dbReference>
<comment type="cofactor">
    <cofactor evidence="1">
        <name>[4Fe-4S] cluster</name>
        <dbReference type="ChEBI" id="CHEBI:49883"/>
    </cofactor>
</comment>
<proteinExistence type="inferred from homology"/>
<dbReference type="GO" id="GO:0003678">
    <property type="term" value="F:DNA helicase activity"/>
    <property type="evidence" value="ECO:0007669"/>
    <property type="project" value="InterPro"/>
</dbReference>